<sequence length="106" mass="11216">MLAGQQNAAMPGRPMCPDPRFSRAGQFPERDPQQRLGQVAVATALVGRQITTVVSALIATAAEHESADGMFAAPSTSTTRGGRPWAESTATVLDVPRSTESNGHRR</sequence>
<evidence type="ECO:0000313" key="2">
    <source>
        <dbReference type="EMBL" id="MBB4904844.1"/>
    </source>
</evidence>
<evidence type="ECO:0000256" key="1">
    <source>
        <dbReference type="SAM" id="MobiDB-lite"/>
    </source>
</evidence>
<feature type="region of interest" description="Disordered" evidence="1">
    <location>
        <begin position="64"/>
        <end position="106"/>
    </location>
</feature>
<protein>
    <submittedName>
        <fullName evidence="2">Uncharacterized protein</fullName>
    </submittedName>
</protein>
<dbReference type="RefSeq" id="WP_184809037.1">
    <property type="nucleotide sequence ID" value="NZ_JACHJQ010000001.1"/>
</dbReference>
<dbReference type="EMBL" id="JACHJQ010000001">
    <property type="protein sequence ID" value="MBB4904844.1"/>
    <property type="molecule type" value="Genomic_DNA"/>
</dbReference>
<accession>A0A7W7VC86</accession>
<name>A0A7W7VC86_9PSEU</name>
<comment type="caution">
    <text evidence="2">The sequence shown here is derived from an EMBL/GenBank/DDBJ whole genome shotgun (WGS) entry which is preliminary data.</text>
</comment>
<reference evidence="2 3" key="1">
    <citation type="submission" date="2020-08" db="EMBL/GenBank/DDBJ databases">
        <title>Genomic Encyclopedia of Type Strains, Phase III (KMG-III): the genomes of soil and plant-associated and newly described type strains.</title>
        <authorList>
            <person name="Whitman W."/>
        </authorList>
    </citation>
    <scope>NUCLEOTIDE SEQUENCE [LARGE SCALE GENOMIC DNA]</scope>
    <source>
        <strain evidence="2 3">CECT 8960</strain>
    </source>
</reference>
<organism evidence="2 3">
    <name type="scientific">Actinophytocola algeriensis</name>
    <dbReference type="NCBI Taxonomy" id="1768010"/>
    <lineage>
        <taxon>Bacteria</taxon>
        <taxon>Bacillati</taxon>
        <taxon>Actinomycetota</taxon>
        <taxon>Actinomycetes</taxon>
        <taxon>Pseudonocardiales</taxon>
        <taxon>Pseudonocardiaceae</taxon>
    </lineage>
</organism>
<dbReference type="Proteomes" id="UP000520767">
    <property type="component" value="Unassembled WGS sequence"/>
</dbReference>
<dbReference type="AlphaFoldDB" id="A0A7W7VC86"/>
<feature type="region of interest" description="Disordered" evidence="1">
    <location>
        <begin position="1"/>
        <end position="34"/>
    </location>
</feature>
<keyword evidence="3" id="KW-1185">Reference proteome</keyword>
<proteinExistence type="predicted"/>
<evidence type="ECO:0000313" key="3">
    <source>
        <dbReference type="Proteomes" id="UP000520767"/>
    </source>
</evidence>
<gene>
    <name evidence="2" type="ORF">FHR82_001054</name>
</gene>